<dbReference type="EMBL" id="JAAVLW010000021">
    <property type="protein sequence ID" value="NOJ50902.1"/>
    <property type="molecule type" value="Genomic_DNA"/>
</dbReference>
<protein>
    <submittedName>
        <fullName evidence="1">SnoaL-like domain-containing protein</fullName>
    </submittedName>
</protein>
<dbReference type="SUPFAM" id="SSF54427">
    <property type="entry name" value="NTF2-like"/>
    <property type="match status" value="1"/>
</dbReference>
<comment type="caution">
    <text evidence="1">The sequence shown here is derived from an EMBL/GenBank/DDBJ whole genome shotgun (WGS) entry which is preliminary data.</text>
</comment>
<proteinExistence type="predicted"/>
<name>A0A7Y4HBV4_9BRAD</name>
<evidence type="ECO:0000313" key="1">
    <source>
        <dbReference type="EMBL" id="NOJ50902.1"/>
    </source>
</evidence>
<gene>
    <name evidence="1" type="ORF">HCN50_32655</name>
</gene>
<dbReference type="Proteomes" id="UP000528734">
    <property type="component" value="Unassembled WGS sequence"/>
</dbReference>
<evidence type="ECO:0000313" key="2">
    <source>
        <dbReference type="Proteomes" id="UP000528734"/>
    </source>
</evidence>
<organism evidence="1 2">
    <name type="scientific">Bradyrhizobium archetypum</name>
    <dbReference type="NCBI Taxonomy" id="2721160"/>
    <lineage>
        <taxon>Bacteria</taxon>
        <taxon>Pseudomonadati</taxon>
        <taxon>Pseudomonadota</taxon>
        <taxon>Alphaproteobacteria</taxon>
        <taxon>Hyphomicrobiales</taxon>
        <taxon>Nitrobacteraceae</taxon>
        <taxon>Bradyrhizobium</taxon>
    </lineage>
</organism>
<keyword evidence="2" id="KW-1185">Reference proteome</keyword>
<sequence>MTNANNRFDAIDVVVDWIDACKQRRLDALLDLYDDAATVECCEDGRFNGRSDMERYWRPRLAKARNNAFAIDVLIPEVDGIALDYRGYDGRIMRTHFRFTQSGKIRFTACEPVKSTAWRRTIGH</sequence>
<dbReference type="RefSeq" id="WP_171713950.1">
    <property type="nucleotide sequence ID" value="NZ_JAAVLW010000021.1"/>
</dbReference>
<dbReference type="Gene3D" id="3.10.450.50">
    <property type="match status" value="1"/>
</dbReference>
<accession>A0A7Y4HBV4</accession>
<dbReference type="InterPro" id="IPR032710">
    <property type="entry name" value="NTF2-like_dom_sf"/>
</dbReference>
<reference evidence="1 2" key="1">
    <citation type="submission" date="2020-03" db="EMBL/GenBank/DDBJ databases">
        <title>Bradyrhizobium diversity isolated from nodules of Muelleranthus trifoliolatus.</title>
        <authorList>
            <person name="Klepa M."/>
            <person name="Helene L."/>
            <person name="Hungria M."/>
        </authorList>
    </citation>
    <scope>NUCLEOTIDE SEQUENCE [LARGE SCALE GENOMIC DNA]</scope>
    <source>
        <strain evidence="1 2">WSM 1744</strain>
    </source>
</reference>
<dbReference type="AlphaFoldDB" id="A0A7Y4HBV4"/>